<dbReference type="KEGG" id="mmai:sS8_0378"/>
<protein>
    <submittedName>
        <fullName evidence="1">Uncharacterized protein</fullName>
    </submittedName>
</protein>
<name>A0A286P3X4_9GAMM</name>
<reference evidence="1 2" key="1">
    <citation type="submission" date="2016-12" db="EMBL/GenBank/DDBJ databases">
        <title>Genome sequencing of Methylocaldum marinum.</title>
        <authorList>
            <person name="Takeuchi M."/>
            <person name="Kamagata Y."/>
            <person name="Hiraoka S."/>
            <person name="Oshima K."/>
            <person name="Hattori M."/>
            <person name="Iwasaki W."/>
        </authorList>
    </citation>
    <scope>NUCLEOTIDE SEQUENCE [LARGE SCALE GENOMIC DNA]</scope>
    <source>
        <strain evidence="1 2">S8</strain>
    </source>
</reference>
<gene>
    <name evidence="1" type="ORF">sS8_0378</name>
</gene>
<accession>A0A286P3X4</accession>
<proteinExistence type="predicted"/>
<evidence type="ECO:0000313" key="1">
    <source>
        <dbReference type="EMBL" id="BBA32346.1"/>
    </source>
</evidence>
<dbReference type="Proteomes" id="UP000266313">
    <property type="component" value="Chromosome"/>
</dbReference>
<dbReference type="EMBL" id="AP017928">
    <property type="protein sequence ID" value="BBA32346.1"/>
    <property type="molecule type" value="Genomic_DNA"/>
</dbReference>
<organism evidence="1 2">
    <name type="scientific">Methylocaldum marinum</name>
    <dbReference type="NCBI Taxonomy" id="1432792"/>
    <lineage>
        <taxon>Bacteria</taxon>
        <taxon>Pseudomonadati</taxon>
        <taxon>Pseudomonadota</taxon>
        <taxon>Gammaproteobacteria</taxon>
        <taxon>Methylococcales</taxon>
        <taxon>Methylococcaceae</taxon>
        <taxon>Methylocaldum</taxon>
    </lineage>
</organism>
<keyword evidence="2" id="KW-1185">Reference proteome</keyword>
<evidence type="ECO:0000313" key="2">
    <source>
        <dbReference type="Proteomes" id="UP000266313"/>
    </source>
</evidence>
<dbReference type="AlphaFoldDB" id="A0A286P3X4"/>
<sequence length="67" mass="7859">MGCPGLASEAGQRRVGRPIYTRGRRLRLRTRNVRRDWVGVRAIRQGLYFLYTQQTNFCGKPVRHARE</sequence>